<dbReference type="InterPro" id="IPR018077">
    <property type="entry name" value="Glyco_hydro_fam25_subgr"/>
</dbReference>
<dbReference type="GO" id="GO:0009253">
    <property type="term" value="P:peptidoglycan catabolic process"/>
    <property type="evidence" value="ECO:0007669"/>
    <property type="project" value="InterPro"/>
</dbReference>
<dbReference type="SUPFAM" id="SSF51445">
    <property type="entry name" value="(Trans)glycosidases"/>
    <property type="match status" value="1"/>
</dbReference>
<dbReference type="PANTHER" id="PTHR34135:SF2">
    <property type="entry name" value="LYSOZYME"/>
    <property type="match status" value="1"/>
</dbReference>
<evidence type="ECO:0000256" key="2">
    <source>
        <dbReference type="ARBA" id="ARBA00022801"/>
    </source>
</evidence>
<reference evidence="4" key="1">
    <citation type="submission" date="2016-03" db="EMBL/GenBank/DDBJ databases">
        <title>Updated assembly of Pseudogymnoascus destructans, the fungus causing white-nose syndrome of bats.</title>
        <authorList>
            <person name="Palmer J.M."/>
            <person name="Drees K.P."/>
            <person name="Foster J.T."/>
            <person name="Lindner D.L."/>
        </authorList>
    </citation>
    <scope>NUCLEOTIDE SEQUENCE [LARGE SCALE GENOMIC DNA]</scope>
    <source>
        <strain evidence="4">20631-21</strain>
    </source>
</reference>
<evidence type="ECO:0000313" key="4">
    <source>
        <dbReference type="EMBL" id="OAF60557.1"/>
    </source>
</evidence>
<proteinExistence type="inferred from homology"/>
<accession>A0A177AEQ9</accession>
<dbReference type="InterPro" id="IPR017853">
    <property type="entry name" value="GH"/>
</dbReference>
<evidence type="ECO:0000256" key="3">
    <source>
        <dbReference type="ARBA" id="ARBA00023295"/>
    </source>
</evidence>
<protein>
    <submittedName>
        <fullName evidence="4">Uncharacterized protein</fullName>
    </submittedName>
</protein>
<dbReference type="Gene3D" id="3.20.20.80">
    <property type="entry name" value="Glycosidases"/>
    <property type="match status" value="1"/>
</dbReference>
<dbReference type="Pfam" id="PF01183">
    <property type="entry name" value="Glyco_hydro_25"/>
    <property type="match status" value="1"/>
</dbReference>
<dbReference type="GO" id="GO:0003796">
    <property type="term" value="F:lysozyme activity"/>
    <property type="evidence" value="ECO:0007669"/>
    <property type="project" value="InterPro"/>
</dbReference>
<dbReference type="Proteomes" id="UP000077154">
    <property type="component" value="Unassembled WGS sequence"/>
</dbReference>
<dbReference type="GeneID" id="36286652"/>
<gene>
    <name evidence="4" type="ORF">VC83_03576</name>
</gene>
<evidence type="ECO:0000256" key="1">
    <source>
        <dbReference type="ARBA" id="ARBA00010646"/>
    </source>
</evidence>
<keyword evidence="2" id="KW-0378">Hydrolase</keyword>
<dbReference type="AlphaFoldDB" id="A0A177AEQ9"/>
<dbReference type="GO" id="GO:0016998">
    <property type="term" value="P:cell wall macromolecule catabolic process"/>
    <property type="evidence" value="ECO:0007669"/>
    <property type="project" value="InterPro"/>
</dbReference>
<sequence length="106" mass="11142">MCACLPYPPSRPVWQASDRQIQCRSSARTRSTFSSQYVGATNAGFIRGGYHFAQPGSSTGAAQANYFLAHGGGWSKDGITLPGMLDIEYNPSGATCYGLSAASIVA</sequence>
<dbReference type="GO" id="GO:0016052">
    <property type="term" value="P:carbohydrate catabolic process"/>
    <property type="evidence" value="ECO:0007669"/>
    <property type="project" value="TreeGrafter"/>
</dbReference>
<organism evidence="4">
    <name type="scientific">Pseudogymnoascus destructans</name>
    <dbReference type="NCBI Taxonomy" id="655981"/>
    <lineage>
        <taxon>Eukaryota</taxon>
        <taxon>Fungi</taxon>
        <taxon>Dikarya</taxon>
        <taxon>Ascomycota</taxon>
        <taxon>Pezizomycotina</taxon>
        <taxon>Leotiomycetes</taxon>
        <taxon>Thelebolales</taxon>
        <taxon>Thelebolaceae</taxon>
        <taxon>Pseudogymnoascus</taxon>
    </lineage>
</organism>
<comment type="similarity">
    <text evidence="1">Belongs to the glycosyl hydrolase 25 family.</text>
</comment>
<dbReference type="EMBL" id="KV441391">
    <property type="protein sequence ID" value="OAF60557.1"/>
    <property type="molecule type" value="Genomic_DNA"/>
</dbReference>
<dbReference type="RefSeq" id="XP_024325838.1">
    <property type="nucleotide sequence ID" value="XM_024467222.1"/>
</dbReference>
<dbReference type="InterPro" id="IPR002053">
    <property type="entry name" value="Glyco_hydro_25"/>
</dbReference>
<dbReference type="OrthoDB" id="6590422at2759"/>
<dbReference type="PANTHER" id="PTHR34135">
    <property type="entry name" value="LYSOZYME"/>
    <property type="match status" value="1"/>
</dbReference>
<name>A0A177AEQ9_9PEZI</name>
<dbReference type="SMART" id="SM00641">
    <property type="entry name" value="Glyco_25"/>
    <property type="match status" value="1"/>
</dbReference>
<keyword evidence="3" id="KW-0326">Glycosidase</keyword>